<accession>A0A844G0U4</accession>
<protein>
    <submittedName>
        <fullName evidence="6">Epoxyqueuosine reductase</fullName>
    </submittedName>
</protein>
<dbReference type="InterPro" id="IPR017900">
    <property type="entry name" value="4Fe4S_Fe_S_CS"/>
</dbReference>
<proteinExistence type="predicted"/>
<name>A0A844G0U4_9BACT</name>
<dbReference type="SUPFAM" id="SSF54862">
    <property type="entry name" value="4Fe-4S ferredoxins"/>
    <property type="match status" value="1"/>
</dbReference>
<evidence type="ECO:0000256" key="4">
    <source>
        <dbReference type="SAM" id="MobiDB-lite"/>
    </source>
</evidence>
<organism evidence="6 7">
    <name type="scientific">Victivallis lenta</name>
    <dbReference type="NCBI Taxonomy" id="2606640"/>
    <lineage>
        <taxon>Bacteria</taxon>
        <taxon>Pseudomonadati</taxon>
        <taxon>Lentisphaerota</taxon>
        <taxon>Lentisphaeria</taxon>
        <taxon>Victivallales</taxon>
        <taxon>Victivallaceae</taxon>
        <taxon>Victivallis</taxon>
    </lineage>
</organism>
<dbReference type="AlphaFoldDB" id="A0A844G0U4"/>
<evidence type="ECO:0000259" key="5">
    <source>
        <dbReference type="PROSITE" id="PS51379"/>
    </source>
</evidence>
<dbReference type="PANTHER" id="PTHR42827">
    <property type="entry name" value="IRON-SULFUR CLUSTER-BINDING PROTEIN-RELATED"/>
    <property type="match status" value="1"/>
</dbReference>
<evidence type="ECO:0000256" key="1">
    <source>
        <dbReference type="ARBA" id="ARBA00022723"/>
    </source>
</evidence>
<keyword evidence="7" id="KW-1185">Reference proteome</keyword>
<reference evidence="6 7" key="1">
    <citation type="submission" date="2019-08" db="EMBL/GenBank/DDBJ databases">
        <title>In-depth cultivation of the pig gut microbiome towards novel bacterial diversity and tailored functional studies.</title>
        <authorList>
            <person name="Wylensek D."/>
            <person name="Hitch T.C.A."/>
            <person name="Clavel T."/>
        </authorList>
    </citation>
    <scope>NUCLEOTIDE SEQUENCE [LARGE SCALE GENOMIC DNA]</scope>
    <source>
        <strain evidence="6 7">BBE-744-WT-12</strain>
    </source>
</reference>
<dbReference type="InterPro" id="IPR017896">
    <property type="entry name" value="4Fe4S_Fe-S-bd"/>
</dbReference>
<keyword evidence="3" id="KW-0411">Iron-sulfur</keyword>
<dbReference type="Gene3D" id="3.30.70.20">
    <property type="match status" value="1"/>
</dbReference>
<gene>
    <name evidence="6" type="ORF">FYJ85_06855</name>
</gene>
<keyword evidence="2" id="KW-0408">Iron</keyword>
<evidence type="ECO:0000313" key="6">
    <source>
        <dbReference type="EMBL" id="MST96763.1"/>
    </source>
</evidence>
<dbReference type="EMBL" id="VUNS01000005">
    <property type="protein sequence ID" value="MST96763.1"/>
    <property type="molecule type" value="Genomic_DNA"/>
</dbReference>
<evidence type="ECO:0000256" key="3">
    <source>
        <dbReference type="ARBA" id="ARBA00023014"/>
    </source>
</evidence>
<sequence>MPRRPRKQNHRPVRTQIPQTQRLEHRPRRAGEADMNTAELKEKARNFGADLIGIAPIAAFRELPPAHNPLAIFPQAESMIVIGRRIPRGTLRGLERQERKTAASFRHFGFVSLEDNYLARTTYDLGIWVETQGYEAVPMFGYDVEAADRQPLGVPVSEERPAPNVYVDWKFAAEAAGLGKIGRNGLFLTPEYGPLQRFALLLSDFAFEPDRAAEDDPCRGCRACVDACPYGALDGTGRNDAVCRECRHGAIRTDIGRFGTVERIGAVCSRACVAALDAAGKRKMCTAARRAEGGI</sequence>
<dbReference type="PROSITE" id="PS51379">
    <property type="entry name" value="4FE4S_FER_2"/>
    <property type="match status" value="1"/>
</dbReference>
<comment type="caution">
    <text evidence="6">The sequence shown here is derived from an EMBL/GenBank/DDBJ whole genome shotgun (WGS) entry which is preliminary data.</text>
</comment>
<dbReference type="PANTHER" id="PTHR42827:SF1">
    <property type="entry name" value="IRON-SULFUR CLUSTER-BINDING PROTEIN"/>
    <property type="match status" value="1"/>
</dbReference>
<evidence type="ECO:0000313" key="7">
    <source>
        <dbReference type="Proteomes" id="UP000435649"/>
    </source>
</evidence>
<dbReference type="GO" id="GO:0051536">
    <property type="term" value="F:iron-sulfur cluster binding"/>
    <property type="evidence" value="ECO:0007669"/>
    <property type="project" value="UniProtKB-KW"/>
</dbReference>
<dbReference type="Pfam" id="PF00037">
    <property type="entry name" value="Fer4"/>
    <property type="match status" value="1"/>
</dbReference>
<evidence type="ECO:0000256" key="2">
    <source>
        <dbReference type="ARBA" id="ARBA00023004"/>
    </source>
</evidence>
<feature type="compositionally biased region" description="Basic residues" evidence="4">
    <location>
        <begin position="1"/>
        <end position="13"/>
    </location>
</feature>
<dbReference type="PROSITE" id="PS00198">
    <property type="entry name" value="4FE4S_FER_1"/>
    <property type="match status" value="1"/>
</dbReference>
<dbReference type="Proteomes" id="UP000435649">
    <property type="component" value="Unassembled WGS sequence"/>
</dbReference>
<feature type="region of interest" description="Disordered" evidence="4">
    <location>
        <begin position="1"/>
        <end position="33"/>
    </location>
</feature>
<dbReference type="GO" id="GO:0046872">
    <property type="term" value="F:metal ion binding"/>
    <property type="evidence" value="ECO:0007669"/>
    <property type="project" value="UniProtKB-KW"/>
</dbReference>
<keyword evidence="1" id="KW-0479">Metal-binding</keyword>
<feature type="domain" description="4Fe-4S ferredoxin-type" evidence="5">
    <location>
        <begin position="209"/>
        <end position="238"/>
    </location>
</feature>